<gene>
    <name evidence="1" type="ORF">EPI10_011117</name>
</gene>
<name>A0A5B6W7D5_9ROSI</name>
<reference evidence="2" key="1">
    <citation type="journal article" date="2019" name="Plant Biotechnol. J.">
        <title>Genome sequencing of the Australian wild diploid species Gossypium australe highlights disease resistance and delayed gland morphogenesis.</title>
        <authorList>
            <person name="Cai Y."/>
            <person name="Cai X."/>
            <person name="Wang Q."/>
            <person name="Wang P."/>
            <person name="Zhang Y."/>
            <person name="Cai C."/>
            <person name="Xu Y."/>
            <person name="Wang K."/>
            <person name="Zhou Z."/>
            <person name="Wang C."/>
            <person name="Geng S."/>
            <person name="Li B."/>
            <person name="Dong Q."/>
            <person name="Hou Y."/>
            <person name="Wang H."/>
            <person name="Ai P."/>
            <person name="Liu Z."/>
            <person name="Yi F."/>
            <person name="Sun M."/>
            <person name="An G."/>
            <person name="Cheng J."/>
            <person name="Zhang Y."/>
            <person name="Shi Q."/>
            <person name="Xie Y."/>
            <person name="Shi X."/>
            <person name="Chang Y."/>
            <person name="Huang F."/>
            <person name="Chen Y."/>
            <person name="Hong S."/>
            <person name="Mi L."/>
            <person name="Sun Q."/>
            <person name="Zhang L."/>
            <person name="Zhou B."/>
            <person name="Peng R."/>
            <person name="Zhang X."/>
            <person name="Liu F."/>
        </authorList>
    </citation>
    <scope>NUCLEOTIDE SEQUENCE [LARGE SCALE GENOMIC DNA]</scope>
    <source>
        <strain evidence="2">cv. PA1801</strain>
    </source>
</reference>
<proteinExistence type="predicted"/>
<dbReference type="PANTHER" id="PTHR11439:SF484">
    <property type="entry name" value="REVERSE TRANSCRIPTASE TY1_COPIA-TYPE DOMAIN-CONTAINING PROTEIN"/>
    <property type="match status" value="1"/>
</dbReference>
<comment type="caution">
    <text evidence="1">The sequence shown here is derived from an EMBL/GenBank/DDBJ whole genome shotgun (WGS) entry which is preliminary data.</text>
</comment>
<sequence>MDANSVFLNNFLKEEVYVDQPKDFEDLTSSGHGGTFLSQEKYARNLVKKFGLENSKPTRTPRSIIESLLYLTTSRLDLCFNVEICARYQANPKESHVKVVKRSFRYVHGTSDLGIWFSKDSLMSLISYRDVDRARNNNDQKDTLGECFYLGSN</sequence>
<organism evidence="1 2">
    <name type="scientific">Gossypium australe</name>
    <dbReference type="NCBI Taxonomy" id="47621"/>
    <lineage>
        <taxon>Eukaryota</taxon>
        <taxon>Viridiplantae</taxon>
        <taxon>Streptophyta</taxon>
        <taxon>Embryophyta</taxon>
        <taxon>Tracheophyta</taxon>
        <taxon>Spermatophyta</taxon>
        <taxon>Magnoliopsida</taxon>
        <taxon>eudicotyledons</taxon>
        <taxon>Gunneridae</taxon>
        <taxon>Pentapetalae</taxon>
        <taxon>rosids</taxon>
        <taxon>malvids</taxon>
        <taxon>Malvales</taxon>
        <taxon>Malvaceae</taxon>
        <taxon>Malvoideae</taxon>
        <taxon>Gossypium</taxon>
    </lineage>
</organism>
<protein>
    <submittedName>
        <fullName evidence="1">Retrovirus-related Pol polyprotein from transposon TNT 1-94</fullName>
    </submittedName>
</protein>
<evidence type="ECO:0000313" key="1">
    <source>
        <dbReference type="EMBL" id="KAA3477213.1"/>
    </source>
</evidence>
<dbReference type="AlphaFoldDB" id="A0A5B6W7D5"/>
<keyword evidence="2" id="KW-1185">Reference proteome</keyword>
<evidence type="ECO:0000313" key="2">
    <source>
        <dbReference type="Proteomes" id="UP000325315"/>
    </source>
</evidence>
<dbReference type="EMBL" id="SMMG02000004">
    <property type="protein sequence ID" value="KAA3477213.1"/>
    <property type="molecule type" value="Genomic_DNA"/>
</dbReference>
<accession>A0A5B6W7D5</accession>
<dbReference type="OrthoDB" id="1002397at2759"/>
<dbReference type="PANTHER" id="PTHR11439">
    <property type="entry name" value="GAG-POL-RELATED RETROTRANSPOSON"/>
    <property type="match status" value="1"/>
</dbReference>
<dbReference type="Proteomes" id="UP000325315">
    <property type="component" value="Unassembled WGS sequence"/>
</dbReference>